<feature type="transmembrane region" description="Helical" evidence="1">
    <location>
        <begin position="113"/>
        <end position="133"/>
    </location>
</feature>
<reference evidence="2 3" key="1">
    <citation type="submission" date="2019-10" db="EMBL/GenBank/DDBJ databases">
        <title>Alkaliphilus serpentinus sp. nov. and Alkaliphilus pronyensis sp. nov., two novel anaerobic alkaliphilic species isolated from the serpentinized-hosted hydrothermal field of the Prony Bay (New Caledonia).</title>
        <authorList>
            <person name="Postec A."/>
        </authorList>
    </citation>
    <scope>NUCLEOTIDE SEQUENCE [LARGE SCALE GENOMIC DNA]</scope>
    <source>
        <strain evidence="2 3">LacV</strain>
    </source>
</reference>
<dbReference type="OrthoDB" id="2972077at2"/>
<evidence type="ECO:0000313" key="3">
    <source>
        <dbReference type="Proteomes" id="UP000432715"/>
    </source>
</evidence>
<accession>A0A6I0FFM4</accession>
<dbReference type="EMBL" id="WBZC01000009">
    <property type="protein sequence ID" value="KAB3537729.1"/>
    <property type="molecule type" value="Genomic_DNA"/>
</dbReference>
<feature type="transmembrane region" description="Helical" evidence="1">
    <location>
        <begin position="73"/>
        <end position="93"/>
    </location>
</feature>
<comment type="caution">
    <text evidence="2">The sequence shown here is derived from an EMBL/GenBank/DDBJ whole genome shotgun (WGS) entry which is preliminary data.</text>
</comment>
<keyword evidence="3" id="KW-1185">Reference proteome</keyword>
<dbReference type="AlphaFoldDB" id="A0A6I0FFM4"/>
<dbReference type="RefSeq" id="WP_151860044.1">
    <property type="nucleotide sequence ID" value="NZ_WBZC01000009.1"/>
</dbReference>
<keyword evidence="1" id="KW-0812">Transmembrane</keyword>
<organism evidence="2 3">
    <name type="scientific">Alkaliphilus pronyensis</name>
    <dbReference type="NCBI Taxonomy" id="1482732"/>
    <lineage>
        <taxon>Bacteria</taxon>
        <taxon>Bacillati</taxon>
        <taxon>Bacillota</taxon>
        <taxon>Clostridia</taxon>
        <taxon>Peptostreptococcales</taxon>
        <taxon>Natronincolaceae</taxon>
        <taxon>Alkaliphilus</taxon>
    </lineage>
</organism>
<evidence type="ECO:0000313" key="2">
    <source>
        <dbReference type="EMBL" id="KAB3537729.1"/>
    </source>
</evidence>
<name>A0A6I0FFM4_9FIRM</name>
<gene>
    <name evidence="2" type="ORF">F8154_02660</name>
</gene>
<protein>
    <submittedName>
        <fullName evidence="2">Uncharacterized protein</fullName>
    </submittedName>
</protein>
<keyword evidence="1" id="KW-0472">Membrane</keyword>
<evidence type="ECO:0000256" key="1">
    <source>
        <dbReference type="SAM" id="Phobius"/>
    </source>
</evidence>
<feature type="transmembrane region" description="Helical" evidence="1">
    <location>
        <begin position="47"/>
        <end position="67"/>
    </location>
</feature>
<feature type="transmembrane region" description="Helical" evidence="1">
    <location>
        <begin position="6"/>
        <end position="26"/>
    </location>
</feature>
<proteinExistence type="predicted"/>
<sequence length="134" mass="15376">MSINFFQGICFAWAFIGIVTRIVMTVKKDSFKNWALNSAYTPKQKKGYYVVVLATYIVVAFTWYKIFTIDVQFSWIIGLLTTVTVAKVSTAVFNYQVFRQFVVTMLNDDKKLLGLHVGILIFSALLILMGLYLY</sequence>
<dbReference type="Proteomes" id="UP000432715">
    <property type="component" value="Unassembled WGS sequence"/>
</dbReference>
<keyword evidence="1" id="KW-1133">Transmembrane helix</keyword>